<gene>
    <name evidence="2" type="ordered locus">SEA0031</name>
</gene>
<evidence type="ECO:0008006" key="4">
    <source>
        <dbReference type="Google" id="ProtNLM"/>
    </source>
</evidence>
<proteinExistence type="predicted"/>
<dbReference type="Proteomes" id="UP000000531">
    <property type="component" value="Plasmid pSERP"/>
</dbReference>
<organism evidence="2 3">
    <name type="scientific">Staphylococcus epidermidis (strain ATCC 35984 / DSM 28319 / BCRC 17069 / CCUG 31568 / BM 3577 / RP62A)</name>
    <dbReference type="NCBI Taxonomy" id="176279"/>
    <lineage>
        <taxon>Bacteria</taxon>
        <taxon>Bacillati</taxon>
        <taxon>Bacillota</taxon>
        <taxon>Bacilli</taxon>
        <taxon>Bacillales</taxon>
        <taxon>Staphylococcaceae</taxon>
        <taxon>Staphylococcus</taxon>
    </lineage>
</organism>
<keyword evidence="2" id="KW-0614">Plasmid</keyword>
<keyword evidence="1" id="KW-0812">Transmembrane</keyword>
<feature type="transmembrane region" description="Helical" evidence="1">
    <location>
        <begin position="34"/>
        <end position="54"/>
    </location>
</feature>
<protein>
    <recommendedName>
        <fullName evidence="4">Erm Leader peptide</fullName>
    </recommendedName>
</protein>
<dbReference type="KEGG" id="ser:SEA0031"/>
<dbReference type="AlphaFoldDB" id="Q5HS40"/>
<sequence length="63" mass="7564">MPFLRRMSDFNLFFRLNIYLYVKTLYKAKKGGDYLFFIGSFIAIACALFVIFYLPYSEKKNKK</sequence>
<dbReference type="EMBL" id="CP000028">
    <property type="protein sequence ID" value="AAW52773.1"/>
    <property type="molecule type" value="Genomic_DNA"/>
</dbReference>
<keyword evidence="3" id="KW-1185">Reference proteome</keyword>
<keyword evidence="1" id="KW-1133">Transmembrane helix</keyword>
<name>Q5HS40_STAEQ</name>
<accession>Q5HS40</accession>
<geneLocation type="plasmid" evidence="2 3">
    <name>pSERP</name>
</geneLocation>
<evidence type="ECO:0000313" key="3">
    <source>
        <dbReference type="Proteomes" id="UP000000531"/>
    </source>
</evidence>
<evidence type="ECO:0000256" key="1">
    <source>
        <dbReference type="SAM" id="Phobius"/>
    </source>
</evidence>
<reference evidence="2 3" key="1">
    <citation type="journal article" date="2005" name="J. Bacteriol.">
        <title>Insights on evolution of virulence and resistance from the complete genome analysis of an early methicillin-resistant Staphylococcus aureus strain and a biofilm-producing methicillin-resistant Staphylococcus epidermidis strain.</title>
        <authorList>
            <person name="Gill S.R."/>
            <person name="Fouts D.E."/>
            <person name="Archer G.L."/>
            <person name="Mongodin E.F."/>
            <person name="Deboy R.T."/>
            <person name="Ravel J."/>
            <person name="Paulsen I.T."/>
            <person name="Kolonay J.F."/>
            <person name="Brinkac L."/>
            <person name="Beanan M."/>
            <person name="Dodson R.J."/>
            <person name="Daugherty S.C."/>
            <person name="Madupu R."/>
            <person name="Angiuoli S.V."/>
            <person name="Durkin A.S."/>
            <person name="Haft D.H."/>
            <person name="Vamathevan J."/>
            <person name="Khouri H."/>
            <person name="Utterback T."/>
            <person name="Lee C."/>
            <person name="Dimitrov G."/>
            <person name="Jiang L."/>
            <person name="Qin H."/>
            <person name="Weidman J."/>
            <person name="Tran K."/>
            <person name="Kang K."/>
            <person name="Hance I.R."/>
            <person name="Nelson K.E."/>
            <person name="Fraser C.M."/>
        </authorList>
    </citation>
    <scope>NUCLEOTIDE SEQUENCE [LARGE SCALE GENOMIC DNA]</scope>
    <source>
        <strain evidence="3">ATCC 35984 / RP62A</strain>
        <plasmid evidence="3">pSERP</plasmid>
    </source>
</reference>
<dbReference type="HOGENOM" id="CLU_2883724_0_0_9"/>
<keyword evidence="1" id="KW-0472">Membrane</keyword>
<evidence type="ECO:0000313" key="2">
    <source>
        <dbReference type="EMBL" id="AAW52773.1"/>
    </source>
</evidence>